<dbReference type="Gene3D" id="3.40.50.300">
    <property type="entry name" value="P-loop containing nucleotide triphosphate hydrolases"/>
    <property type="match status" value="1"/>
</dbReference>
<keyword evidence="2" id="KW-0131">Cell cycle</keyword>
<keyword evidence="3" id="KW-1185">Reference proteome</keyword>
<dbReference type="GO" id="GO:0009432">
    <property type="term" value="P:SOS response"/>
    <property type="evidence" value="ECO:0007669"/>
    <property type="project" value="InterPro"/>
</dbReference>
<sequence length="230" mass="24977">MAAPELADVLRHPAIWRGDGRMQHRFEVIKTGYAALDHALPDGGWQPASMAEILVAKGAASGELSLLWPALQDIGRQRELVLVAPPCVPYAPAWQQAGIDLARLVWVRPASAGDTLWAMEQALREPACGAVLGWVAGVLDDRSCRRLQLAAKAGGGLGFLLRPPQRESSSPLPLRIEVEAAQQGWCVHVRKRRGLPLTEPLFVTRAEVHHALAGHRHPDAATARLSAPRR</sequence>
<dbReference type="Proteomes" id="UP000037939">
    <property type="component" value="Unassembled WGS sequence"/>
</dbReference>
<dbReference type="PIRSF" id="PIRSF037290">
    <property type="entry name" value="UCP037290"/>
    <property type="match status" value="1"/>
</dbReference>
<dbReference type="AlphaFoldDB" id="A0A0N0XKN1"/>
<accession>A0A0N0XKN1</accession>
<gene>
    <name evidence="2" type="ORF">WG78_04620</name>
</gene>
<dbReference type="PANTHER" id="PTHR35369">
    <property type="entry name" value="BLR3025 PROTEIN-RELATED"/>
    <property type="match status" value="1"/>
</dbReference>
<dbReference type="PANTHER" id="PTHR35369:SF3">
    <property type="entry name" value="TRANSLESION DNA SYNTHESIS-ASSOCIATED PROTEIN IMUA"/>
    <property type="match status" value="1"/>
</dbReference>
<proteinExistence type="predicted"/>
<dbReference type="Pfam" id="PF03846">
    <property type="entry name" value="SulA"/>
    <property type="match status" value="1"/>
</dbReference>
<name>A0A0N0XKN1_9NEIS</name>
<dbReference type="EMBL" id="LAQT01000002">
    <property type="protein sequence ID" value="KPC54827.1"/>
    <property type="molecule type" value="Genomic_DNA"/>
</dbReference>
<dbReference type="RefSeq" id="WP_053936593.1">
    <property type="nucleotide sequence ID" value="NZ_LAQT01000002.1"/>
</dbReference>
<dbReference type="OrthoDB" id="9811176at2"/>
<evidence type="ECO:0000313" key="3">
    <source>
        <dbReference type="Proteomes" id="UP000037939"/>
    </source>
</evidence>
<keyword evidence="2" id="KW-0132">Cell division</keyword>
<dbReference type="InterPro" id="IPR050356">
    <property type="entry name" value="SulA_CellDiv_inhibitor"/>
</dbReference>
<keyword evidence="1" id="KW-0227">DNA damage</keyword>
<dbReference type="InterPro" id="IPR004596">
    <property type="entry name" value="Cell_div_suppressor_SulA"/>
</dbReference>
<dbReference type="GO" id="GO:0051301">
    <property type="term" value="P:cell division"/>
    <property type="evidence" value="ECO:0007669"/>
    <property type="project" value="UniProtKB-KW"/>
</dbReference>
<evidence type="ECO:0000256" key="1">
    <source>
        <dbReference type="ARBA" id="ARBA00022763"/>
    </source>
</evidence>
<comment type="caution">
    <text evidence="2">The sequence shown here is derived from an EMBL/GenBank/DDBJ whole genome shotgun (WGS) entry which is preliminary data.</text>
</comment>
<evidence type="ECO:0000313" key="2">
    <source>
        <dbReference type="EMBL" id="KPC54827.1"/>
    </source>
</evidence>
<dbReference type="SUPFAM" id="SSF52540">
    <property type="entry name" value="P-loop containing nucleoside triphosphate hydrolases"/>
    <property type="match status" value="1"/>
</dbReference>
<dbReference type="GO" id="GO:0006281">
    <property type="term" value="P:DNA repair"/>
    <property type="evidence" value="ECO:0007669"/>
    <property type="project" value="TreeGrafter"/>
</dbReference>
<dbReference type="InterPro" id="IPR047610">
    <property type="entry name" value="ImuA_translesion"/>
</dbReference>
<dbReference type="InterPro" id="IPR027417">
    <property type="entry name" value="P-loop_NTPase"/>
</dbReference>
<dbReference type="InterPro" id="IPR017166">
    <property type="entry name" value="UCP037290"/>
</dbReference>
<reference evidence="2 3" key="1">
    <citation type="submission" date="2015-07" db="EMBL/GenBank/DDBJ databases">
        <title>Draft genome sequence of the Amantichitinum ursilacus IGB-41, a new chitin-degrading bacterium.</title>
        <authorList>
            <person name="Kirstahler P."/>
            <person name="Guenther M."/>
            <person name="Grumaz C."/>
            <person name="Rupp S."/>
            <person name="Zibek S."/>
            <person name="Sohn K."/>
        </authorList>
    </citation>
    <scope>NUCLEOTIDE SEQUENCE [LARGE SCALE GENOMIC DNA]</scope>
    <source>
        <strain evidence="2 3">IGB-41</strain>
    </source>
</reference>
<dbReference type="STRING" id="857265.WG78_04620"/>
<organism evidence="2 3">
    <name type="scientific">Amantichitinum ursilacus</name>
    <dbReference type="NCBI Taxonomy" id="857265"/>
    <lineage>
        <taxon>Bacteria</taxon>
        <taxon>Pseudomonadati</taxon>
        <taxon>Pseudomonadota</taxon>
        <taxon>Betaproteobacteria</taxon>
        <taxon>Neisseriales</taxon>
        <taxon>Chitinibacteraceae</taxon>
        <taxon>Amantichitinum</taxon>
    </lineage>
</organism>
<dbReference type="NCBIfam" id="NF033429">
    <property type="entry name" value="ImuA_translesion"/>
    <property type="match status" value="1"/>
</dbReference>
<dbReference type="GO" id="GO:0051782">
    <property type="term" value="P:negative regulation of cell division"/>
    <property type="evidence" value="ECO:0007669"/>
    <property type="project" value="InterPro"/>
</dbReference>
<protein>
    <submittedName>
        <fullName evidence="2">SOS cell division inhibitor</fullName>
    </submittedName>
</protein>